<organism evidence="2 3">
    <name type="scientific">Phytoactinopolyspora halotolerans</name>
    <dbReference type="NCBI Taxonomy" id="1981512"/>
    <lineage>
        <taxon>Bacteria</taxon>
        <taxon>Bacillati</taxon>
        <taxon>Actinomycetota</taxon>
        <taxon>Actinomycetes</taxon>
        <taxon>Jiangellales</taxon>
        <taxon>Jiangellaceae</taxon>
        <taxon>Phytoactinopolyspora</taxon>
    </lineage>
</organism>
<feature type="region of interest" description="Disordered" evidence="1">
    <location>
        <begin position="1"/>
        <end position="88"/>
    </location>
</feature>
<evidence type="ECO:0000256" key="1">
    <source>
        <dbReference type="SAM" id="MobiDB-lite"/>
    </source>
</evidence>
<dbReference type="RefSeq" id="WP_163741693.1">
    <property type="nucleotide sequence ID" value="NZ_JAAGOA010000017.1"/>
</dbReference>
<dbReference type="EMBL" id="JAAGOA010000017">
    <property type="protein sequence ID" value="NEE02791.1"/>
    <property type="molecule type" value="Genomic_DNA"/>
</dbReference>
<name>A0A6L9SE54_9ACTN</name>
<protein>
    <submittedName>
        <fullName evidence="2">Uncharacterized protein</fullName>
    </submittedName>
</protein>
<proteinExistence type="predicted"/>
<feature type="compositionally biased region" description="Low complexity" evidence="1">
    <location>
        <begin position="57"/>
        <end position="69"/>
    </location>
</feature>
<feature type="compositionally biased region" description="Basic and acidic residues" evidence="1">
    <location>
        <begin position="1"/>
        <end position="26"/>
    </location>
</feature>
<dbReference type="Proteomes" id="UP000475214">
    <property type="component" value="Unassembled WGS sequence"/>
</dbReference>
<comment type="caution">
    <text evidence="2">The sequence shown here is derived from an EMBL/GenBank/DDBJ whole genome shotgun (WGS) entry which is preliminary data.</text>
</comment>
<evidence type="ECO:0000313" key="2">
    <source>
        <dbReference type="EMBL" id="NEE02791.1"/>
    </source>
</evidence>
<accession>A0A6L9SE54</accession>
<feature type="compositionally biased region" description="Pro residues" evidence="1">
    <location>
        <begin position="70"/>
        <end position="80"/>
    </location>
</feature>
<feature type="compositionally biased region" description="Pro residues" evidence="1">
    <location>
        <begin position="30"/>
        <end position="56"/>
    </location>
</feature>
<keyword evidence="3" id="KW-1185">Reference proteome</keyword>
<gene>
    <name evidence="2" type="ORF">G1H10_21735</name>
</gene>
<sequence>MPDGRAAEHAGPEHGELWTGPEKLDLDEPGTPPADVPPPDMPGPDSPQDIPPPDLPSPEISTPDLSSPDLPAPSLPTPDLPHPEDDGVSLEELEFALERAKLVAEDCAAILKPALQAMADGAWVSRSGDEFSLALEDNARITTEAAERVVEIIEAELQRRRNTHGLEPKAFMPADSEAGV</sequence>
<evidence type="ECO:0000313" key="3">
    <source>
        <dbReference type="Proteomes" id="UP000475214"/>
    </source>
</evidence>
<dbReference type="AlphaFoldDB" id="A0A6L9SE54"/>
<reference evidence="2 3" key="1">
    <citation type="submission" date="2020-02" db="EMBL/GenBank/DDBJ databases">
        <authorList>
            <person name="Li X.-J."/>
            <person name="Han X.-M."/>
        </authorList>
    </citation>
    <scope>NUCLEOTIDE SEQUENCE [LARGE SCALE GENOMIC DNA]</scope>
    <source>
        <strain evidence="2 3">CCTCC AB 2017055</strain>
    </source>
</reference>